<evidence type="ECO:0000313" key="2">
    <source>
        <dbReference type="Proteomes" id="UP000252139"/>
    </source>
</evidence>
<dbReference type="EMBL" id="PJQL01004553">
    <property type="protein sequence ID" value="RCH79355.1"/>
    <property type="molecule type" value="Genomic_DNA"/>
</dbReference>
<comment type="caution">
    <text evidence="1">The sequence shown here is derived from an EMBL/GenBank/DDBJ whole genome shotgun (WGS) entry which is preliminary data.</text>
</comment>
<dbReference type="AlphaFoldDB" id="A0A367INU9"/>
<evidence type="ECO:0000313" key="1">
    <source>
        <dbReference type="EMBL" id="RCH79355.1"/>
    </source>
</evidence>
<gene>
    <name evidence="1" type="ORF">CU097_003674</name>
</gene>
<dbReference type="Proteomes" id="UP000252139">
    <property type="component" value="Unassembled WGS sequence"/>
</dbReference>
<feature type="non-terminal residue" evidence="1">
    <location>
        <position position="1"/>
    </location>
</feature>
<organism evidence="1 2">
    <name type="scientific">Rhizopus azygosporus</name>
    <name type="common">Rhizopus microsporus var. azygosporus</name>
    <dbReference type="NCBI Taxonomy" id="86630"/>
    <lineage>
        <taxon>Eukaryota</taxon>
        <taxon>Fungi</taxon>
        <taxon>Fungi incertae sedis</taxon>
        <taxon>Mucoromycota</taxon>
        <taxon>Mucoromycotina</taxon>
        <taxon>Mucoromycetes</taxon>
        <taxon>Mucorales</taxon>
        <taxon>Mucorineae</taxon>
        <taxon>Rhizopodaceae</taxon>
        <taxon>Rhizopus</taxon>
    </lineage>
</organism>
<accession>A0A367INU9</accession>
<name>A0A367INU9_RHIAZ</name>
<proteinExistence type="predicted"/>
<keyword evidence="2" id="KW-1185">Reference proteome</keyword>
<reference evidence="1 2" key="1">
    <citation type="journal article" date="2018" name="G3 (Bethesda)">
        <title>Phylogenetic and Phylogenomic Definition of Rhizopus Species.</title>
        <authorList>
            <person name="Gryganskyi A.P."/>
            <person name="Golan J."/>
            <person name="Dolatabadi S."/>
            <person name="Mondo S."/>
            <person name="Robb S."/>
            <person name="Idnurm A."/>
            <person name="Muszewska A."/>
            <person name="Steczkiewicz K."/>
            <person name="Masonjones S."/>
            <person name="Liao H.L."/>
            <person name="Gajdeczka M.T."/>
            <person name="Anike F."/>
            <person name="Vuek A."/>
            <person name="Anishchenko I.M."/>
            <person name="Voigt K."/>
            <person name="de Hoog G.S."/>
            <person name="Smith M.E."/>
            <person name="Heitman J."/>
            <person name="Vilgalys R."/>
            <person name="Stajich J.E."/>
        </authorList>
    </citation>
    <scope>NUCLEOTIDE SEQUENCE [LARGE SCALE GENOMIC DNA]</scope>
    <source>
        <strain evidence="1 2">CBS 357.93</strain>
    </source>
</reference>
<sequence length="77" mass="8683">MACSVDLAINPQKVINFQMKLAGSVYMSNHFEVNAGIAWQQRRHKCRSKVGLLNDIMKTVGNLFNTAIVAQCRLFLE</sequence>
<protein>
    <submittedName>
        <fullName evidence="1">Uncharacterized protein</fullName>
    </submittedName>
</protein>